<evidence type="ECO:0000313" key="2">
    <source>
        <dbReference type="Proteomes" id="UP001432180"/>
    </source>
</evidence>
<sequence>MPRDCESSLPRHRQSLQLRSIIKAFQLDVRHDCHPNVTTSFRGSFVFAAIANTDNRKIKSKANGGGKRAAGLRSAAFHANFILCYCHGPDRSHHCLGKSPTCLLT</sequence>
<keyword evidence="2" id="KW-1185">Reference proteome</keyword>
<reference evidence="1 2" key="1">
    <citation type="journal article" date="2023" name="Microorganisms">
        <title>Thiorhodovibrio frisius and Trv. litoralis spp. nov., Two Novel Members from a Clade of Fastidious Purple Sulfur Bacteria That Exhibit Unique Red-Shifted Light-Harvesting Capabilities.</title>
        <authorList>
            <person name="Methner A."/>
            <person name="Kuzyk S.B."/>
            <person name="Petersen J."/>
            <person name="Bauer S."/>
            <person name="Brinkmann H."/>
            <person name="Sichau K."/>
            <person name="Wanner G."/>
            <person name="Wolf J."/>
            <person name="Neumann-Schaal M."/>
            <person name="Henke P."/>
            <person name="Tank M."/>
            <person name="Sproer C."/>
            <person name="Bunk B."/>
            <person name="Overmann J."/>
        </authorList>
    </citation>
    <scope>NUCLEOTIDE SEQUENCE [LARGE SCALE GENOMIC DNA]</scope>
    <source>
        <strain evidence="1 2">DSM 6702</strain>
    </source>
</reference>
<dbReference type="Proteomes" id="UP001432180">
    <property type="component" value="Chromosome"/>
</dbReference>
<organism evidence="1 2">
    <name type="scientific">Thiorhodovibrio winogradskyi</name>
    <dbReference type="NCBI Taxonomy" id="77007"/>
    <lineage>
        <taxon>Bacteria</taxon>
        <taxon>Pseudomonadati</taxon>
        <taxon>Pseudomonadota</taxon>
        <taxon>Gammaproteobacteria</taxon>
        <taxon>Chromatiales</taxon>
        <taxon>Chromatiaceae</taxon>
        <taxon>Thiorhodovibrio</taxon>
    </lineage>
</organism>
<accession>A0ABZ0S7F1</accession>
<proteinExistence type="predicted"/>
<protein>
    <submittedName>
        <fullName evidence="1">Uncharacterized protein</fullName>
    </submittedName>
</protein>
<evidence type="ECO:0000313" key="1">
    <source>
        <dbReference type="EMBL" id="WPL16156.1"/>
    </source>
</evidence>
<gene>
    <name evidence="1" type="ORF">Thiowin_01103</name>
</gene>
<name>A0ABZ0S7F1_9GAMM</name>
<dbReference type="EMBL" id="CP121472">
    <property type="protein sequence ID" value="WPL16156.1"/>
    <property type="molecule type" value="Genomic_DNA"/>
</dbReference>